<accession>C5MH01</accession>
<dbReference type="HOGENOM" id="CLU_008023_2_0_1"/>
<evidence type="ECO:0000256" key="6">
    <source>
        <dbReference type="ARBA" id="ARBA00009640"/>
    </source>
</evidence>
<dbReference type="InterPro" id="IPR000550">
    <property type="entry name" value="Hppk"/>
</dbReference>
<dbReference type="Pfam" id="PF02152">
    <property type="entry name" value="FolB"/>
    <property type="match status" value="2"/>
</dbReference>
<dbReference type="EMBL" id="GG692402">
    <property type="protein sequence ID" value="EER30903.1"/>
    <property type="molecule type" value="Genomic_DNA"/>
</dbReference>
<evidence type="ECO:0000256" key="13">
    <source>
        <dbReference type="ARBA" id="ARBA00022842"/>
    </source>
</evidence>
<dbReference type="UniPathway" id="UPA00077">
    <property type="reaction ID" value="UER00155"/>
</dbReference>
<dbReference type="GO" id="GO:0046656">
    <property type="term" value="P:folic acid biosynthetic process"/>
    <property type="evidence" value="ECO:0007669"/>
    <property type="project" value="UniProtKB-UniRule"/>
</dbReference>
<evidence type="ECO:0000313" key="18">
    <source>
        <dbReference type="EMBL" id="EER30903.1"/>
    </source>
</evidence>
<dbReference type="PIRSF" id="PIRSF000741">
    <property type="entry name" value="Folic_acid_synth"/>
    <property type="match status" value="1"/>
</dbReference>
<dbReference type="PROSITE" id="PS00794">
    <property type="entry name" value="HPPK"/>
    <property type="match status" value="1"/>
</dbReference>
<comment type="similarity">
    <text evidence="6 16">In the N-terminal section; belongs to the DHNA family.</text>
</comment>
<comment type="similarity">
    <text evidence="16">In the central section; belongs to the HPPK family.</text>
</comment>
<dbReference type="SUPFAM" id="SSF55620">
    <property type="entry name" value="Tetrahydrobiopterin biosynthesis enzymes-like"/>
    <property type="match status" value="2"/>
</dbReference>
<dbReference type="PROSITE" id="PS00793">
    <property type="entry name" value="DHPS_2"/>
    <property type="match status" value="1"/>
</dbReference>
<comment type="similarity">
    <text evidence="7 16">In the C-terminal section; belongs to the DHPS family.</text>
</comment>
<dbReference type="GO" id="GO:0046872">
    <property type="term" value="F:metal ion binding"/>
    <property type="evidence" value="ECO:0007669"/>
    <property type="project" value="UniProtKB-UniRule"/>
</dbReference>
<dbReference type="InterPro" id="IPR000489">
    <property type="entry name" value="Pterin-binding_dom"/>
</dbReference>
<evidence type="ECO:0000256" key="14">
    <source>
        <dbReference type="ARBA" id="ARBA00022909"/>
    </source>
</evidence>
<dbReference type="InterPro" id="IPR045031">
    <property type="entry name" value="DHP_synth-like"/>
</dbReference>
<dbReference type="GO" id="GO:0003848">
    <property type="term" value="F:2-amino-4-hydroxy-6-hydroxymethyldihydropteridine diphosphokinase activity"/>
    <property type="evidence" value="ECO:0007669"/>
    <property type="project" value="UniProtKB-UniRule"/>
</dbReference>
<dbReference type="Gene3D" id="3.30.1130.10">
    <property type="match status" value="2"/>
</dbReference>
<evidence type="ECO:0000256" key="2">
    <source>
        <dbReference type="ARBA" id="ARBA00000198"/>
    </source>
</evidence>
<dbReference type="NCBIfam" id="TIGR01496">
    <property type="entry name" value="DHPS"/>
    <property type="match status" value="1"/>
</dbReference>
<keyword evidence="15" id="KW-0511">Multifunctional enzyme</keyword>
<comment type="pathway">
    <text evidence="5">Cofactor biosynthesis; tetrahydrofolate biosynthesis; 2-amino-4-hydroxy-6-hydroxymethyl-7,8-dihydropteridine diphosphate from 7,8-dihydroneopterin triphosphate: step 4/4.</text>
</comment>
<dbReference type="GO" id="GO:0005740">
    <property type="term" value="C:mitochondrial envelope"/>
    <property type="evidence" value="ECO:0007669"/>
    <property type="project" value="EnsemblFungi"/>
</dbReference>
<name>C5MH01_CANTT</name>
<dbReference type="VEuPathDB" id="FungiDB:CTRG_05355"/>
<dbReference type="GO" id="GO:0046654">
    <property type="term" value="P:tetrahydrofolate biosynthetic process"/>
    <property type="evidence" value="ECO:0007669"/>
    <property type="project" value="UniProtKB-UniRule"/>
</dbReference>
<comment type="pathway">
    <text evidence="4">Cofactor biosynthesis; tetrahydrofolate biosynthesis; 7,8-dihydrofolate from 2-amino-4-hydroxy-6-hydroxymethyl-7,8-dihydropteridine diphosphate and 4-aminobenzoate: step 1/2.</text>
</comment>
<comment type="catalytic activity">
    <reaction evidence="1">
        <text>(7,8-dihydropterin-6-yl)methyl diphosphate + 4-aminobenzoate = 7,8-dihydropteroate + diphosphate</text>
        <dbReference type="Rhea" id="RHEA:19949"/>
        <dbReference type="ChEBI" id="CHEBI:17836"/>
        <dbReference type="ChEBI" id="CHEBI:17839"/>
        <dbReference type="ChEBI" id="CHEBI:33019"/>
        <dbReference type="ChEBI" id="CHEBI:72950"/>
        <dbReference type="EC" id="2.5.1.15"/>
    </reaction>
</comment>
<evidence type="ECO:0000256" key="11">
    <source>
        <dbReference type="ARBA" id="ARBA00022777"/>
    </source>
</evidence>
<dbReference type="PANTHER" id="PTHR20941">
    <property type="entry name" value="FOLATE SYNTHESIS PROTEINS"/>
    <property type="match status" value="1"/>
</dbReference>
<keyword evidence="19" id="KW-1185">Reference proteome</keyword>
<dbReference type="GO" id="GO:0016301">
    <property type="term" value="F:kinase activity"/>
    <property type="evidence" value="ECO:0007669"/>
    <property type="project" value="UniProtKB-UniRule"/>
</dbReference>
<proteinExistence type="inferred from homology"/>
<dbReference type="NCBIfam" id="TIGR00526">
    <property type="entry name" value="folB_dom"/>
    <property type="match status" value="2"/>
</dbReference>
<organism evidence="18 19">
    <name type="scientific">Candida tropicalis (strain ATCC MYA-3404 / T1)</name>
    <name type="common">Yeast</name>
    <dbReference type="NCBI Taxonomy" id="294747"/>
    <lineage>
        <taxon>Eukaryota</taxon>
        <taxon>Fungi</taxon>
        <taxon>Dikarya</taxon>
        <taxon>Ascomycota</taxon>
        <taxon>Saccharomycotina</taxon>
        <taxon>Pichiomycetes</taxon>
        <taxon>Debaryomycetaceae</taxon>
        <taxon>Candida/Lodderomyces clade</taxon>
        <taxon>Candida</taxon>
    </lineage>
</organism>
<dbReference type="Gene3D" id="3.20.20.20">
    <property type="entry name" value="Dihydropteroate synthase-like"/>
    <property type="match status" value="1"/>
</dbReference>
<evidence type="ECO:0000256" key="5">
    <source>
        <dbReference type="ARBA" id="ARBA00005051"/>
    </source>
</evidence>
<evidence type="ECO:0000256" key="15">
    <source>
        <dbReference type="ARBA" id="ARBA00023268"/>
    </source>
</evidence>
<dbReference type="AlphaFoldDB" id="C5MH01"/>
<dbReference type="Pfam" id="PF00809">
    <property type="entry name" value="Pterin_bind"/>
    <property type="match status" value="1"/>
</dbReference>
<keyword evidence="14 16" id="KW-0289">Folate biosynthesis</keyword>
<dbReference type="PROSITE" id="PS50972">
    <property type="entry name" value="PTERIN_BINDING"/>
    <property type="match status" value="1"/>
</dbReference>
<dbReference type="GeneID" id="8299679"/>
<dbReference type="InterPro" id="IPR011005">
    <property type="entry name" value="Dihydropteroate_synth-like_sf"/>
</dbReference>
<dbReference type="InterPro" id="IPR035907">
    <property type="entry name" value="Hppk_sf"/>
</dbReference>
<dbReference type="PROSITE" id="PS00792">
    <property type="entry name" value="DHPS_1"/>
    <property type="match status" value="1"/>
</dbReference>
<dbReference type="KEGG" id="ctp:CTRG_05355"/>
<dbReference type="InterPro" id="IPR006157">
    <property type="entry name" value="FolB_dom"/>
</dbReference>
<keyword evidence="13 16" id="KW-0460">Magnesium</keyword>
<dbReference type="CDD" id="cd00739">
    <property type="entry name" value="DHPS"/>
    <property type="match status" value="1"/>
</dbReference>
<dbReference type="GO" id="GO:0004156">
    <property type="term" value="F:dihydropteroate synthase activity"/>
    <property type="evidence" value="ECO:0007669"/>
    <property type="project" value="UniProtKB-UniRule"/>
</dbReference>
<keyword evidence="12 16" id="KW-0067">ATP-binding</keyword>
<dbReference type="Pfam" id="PF01288">
    <property type="entry name" value="HPPK"/>
    <property type="match status" value="1"/>
</dbReference>
<dbReference type="Gene3D" id="3.30.70.560">
    <property type="entry name" value="7,8-Dihydro-6-hydroxymethylpterin-pyrophosphokinase HPPK"/>
    <property type="match status" value="1"/>
</dbReference>
<keyword evidence="16" id="KW-0456">Lyase</keyword>
<dbReference type="Proteomes" id="UP000002037">
    <property type="component" value="Unassembled WGS sequence"/>
</dbReference>
<dbReference type="InterPro" id="IPR043133">
    <property type="entry name" value="GTP-CH-I_C/QueF"/>
</dbReference>
<evidence type="ECO:0000256" key="7">
    <source>
        <dbReference type="ARBA" id="ARBA00009951"/>
    </source>
</evidence>
<evidence type="ECO:0000256" key="1">
    <source>
        <dbReference type="ARBA" id="ARBA00000012"/>
    </source>
</evidence>
<evidence type="ECO:0000259" key="17">
    <source>
        <dbReference type="PROSITE" id="PS50972"/>
    </source>
</evidence>
<evidence type="ECO:0000256" key="8">
    <source>
        <dbReference type="ARBA" id="ARBA00022679"/>
    </source>
</evidence>
<comment type="cofactor">
    <cofactor evidence="3 16">
        <name>Mg(2+)</name>
        <dbReference type="ChEBI" id="CHEBI:18420"/>
    </cofactor>
</comment>
<dbReference type="GO" id="GO:0005524">
    <property type="term" value="F:ATP binding"/>
    <property type="evidence" value="ECO:0007669"/>
    <property type="project" value="UniProtKB-UniRule"/>
</dbReference>
<dbReference type="NCBIfam" id="TIGR01498">
    <property type="entry name" value="folK"/>
    <property type="match status" value="1"/>
</dbReference>
<evidence type="ECO:0000256" key="3">
    <source>
        <dbReference type="ARBA" id="ARBA00001946"/>
    </source>
</evidence>
<keyword evidence="10 16" id="KW-0547">Nucleotide-binding</keyword>
<keyword evidence="9 16" id="KW-0479">Metal-binding</keyword>
<dbReference type="RefSeq" id="XP_002551057.1">
    <property type="nucleotide sequence ID" value="XM_002551011.1"/>
</dbReference>
<keyword evidence="11 16" id="KW-0418">Kinase</keyword>
<gene>
    <name evidence="18" type="ORF">CTRG_05355</name>
</gene>
<evidence type="ECO:0000313" key="19">
    <source>
        <dbReference type="Proteomes" id="UP000002037"/>
    </source>
</evidence>
<reference evidence="18 19" key="1">
    <citation type="journal article" date="2009" name="Nature">
        <title>Evolution of pathogenicity and sexual reproduction in eight Candida genomes.</title>
        <authorList>
            <person name="Butler G."/>
            <person name="Rasmussen M.D."/>
            <person name="Lin M.F."/>
            <person name="Santos M.A."/>
            <person name="Sakthikumar S."/>
            <person name="Munro C.A."/>
            <person name="Rheinbay E."/>
            <person name="Grabherr M."/>
            <person name="Forche A."/>
            <person name="Reedy J.L."/>
            <person name="Agrafioti I."/>
            <person name="Arnaud M.B."/>
            <person name="Bates S."/>
            <person name="Brown A.J."/>
            <person name="Brunke S."/>
            <person name="Costanzo M.C."/>
            <person name="Fitzpatrick D.A."/>
            <person name="de Groot P.W."/>
            <person name="Harris D."/>
            <person name="Hoyer L.L."/>
            <person name="Hube B."/>
            <person name="Klis F.M."/>
            <person name="Kodira C."/>
            <person name="Lennard N."/>
            <person name="Logue M.E."/>
            <person name="Martin R."/>
            <person name="Neiman A.M."/>
            <person name="Nikolaou E."/>
            <person name="Quail M.A."/>
            <person name="Quinn J."/>
            <person name="Santos M.C."/>
            <person name="Schmitzberger F.F."/>
            <person name="Sherlock G."/>
            <person name="Shah P."/>
            <person name="Silverstein K.A."/>
            <person name="Skrzypek M.S."/>
            <person name="Soll D."/>
            <person name="Staggs R."/>
            <person name="Stansfield I."/>
            <person name="Stumpf M.P."/>
            <person name="Sudbery P.E."/>
            <person name="Srikantha T."/>
            <person name="Zeng Q."/>
            <person name="Berman J."/>
            <person name="Berriman M."/>
            <person name="Heitman J."/>
            <person name="Gow N.A."/>
            <person name="Lorenz M.C."/>
            <person name="Birren B.W."/>
            <person name="Kellis M."/>
            <person name="Cuomo C.A."/>
        </authorList>
    </citation>
    <scope>NUCLEOTIDE SEQUENCE [LARGE SCALE GENOMIC DNA]</scope>
    <source>
        <strain evidence="19">ATCC MYA-3404 / T1</strain>
    </source>
</reference>
<sequence>MYNKDTVFTKDIACTAITGKDAWNRPTPQPITISLNFNTDFHKASQLDNLKYSINYAVITRNVTEFMKSNEHLNFKSLGNIAQAVGDIGLNESRGGGSSVEVTIKSTKSEIRADSVEYKILRNNLGITPPLDVFRVNKLRLLTIIGVFTFERLQKQIVDVDLEFKIKDNSNLFFHKIIEDIVNYVESSNFKTVEALVSKIGQLTFQKYGSGIEEVLAIVTKPNAFSHVEGVGVSSTMTLDNFKDMEPIEYENAAKAVTSFNLPVEQEKTDKYEGYHTAYIAFGSNSGDQMLNINDALKLLSNYDIIVESTSSLYISKPMYYLDQPDFFNGAIKINFMDISPHRLLEILKEIEYSHLKRVKEFDNGPRSIDLDIILYDDLTLNTEDLIIPHKSLLERTFVLQPLCEILPPDFIHPISAESIHSHLKQLLNEKPQEDETLQVSSDLLQFVPVPRLSLSPADNILRFDHINKKSPTLIMAILNMTPDSFSDAGKYYDQALEDIVKNAERLVAEGANIIDIGGVSTRPGSTEPSEEEELQRVVPLVKAIRESKNPALRNVLISIDTYRSNVAEESLIAGADIINDISMGKYDDMMFDVIALYGCPYIMNHTRGTPKTMSKLTSYESNTNDDLVEFVIDPKLGQQGDLEVSTDSKNLLNGVSRELSLQMFKAMAKGVKKWQIIVDPGVGFAKNLQQNLDIIRHASFFKKYSIQLNERVGDEIRHNYLSFNGMPLLVGTSRKKFLGTLTGKETNPSDRVLATAATVTASIEQNTDIVRVHDVKEMKDVVLTSDAIYRSI</sequence>
<dbReference type="InterPro" id="IPR016261">
    <property type="entry name" value="Folic_acid_synth"/>
</dbReference>
<dbReference type="OrthoDB" id="615426at2759"/>
<feature type="domain" description="Pterin-binding" evidence="17">
    <location>
        <begin position="473"/>
        <end position="784"/>
    </location>
</feature>
<dbReference type="InterPro" id="IPR006390">
    <property type="entry name" value="DHP_synth_dom"/>
</dbReference>
<evidence type="ECO:0000256" key="12">
    <source>
        <dbReference type="ARBA" id="ARBA00022840"/>
    </source>
</evidence>
<dbReference type="SUPFAM" id="SSF55083">
    <property type="entry name" value="6-hydroxymethyl-7,8-dihydropterin pyrophosphokinase, HPPK"/>
    <property type="match status" value="1"/>
</dbReference>
<dbReference type="GO" id="GO:0004150">
    <property type="term" value="F:dihydroneopterin aldolase activity"/>
    <property type="evidence" value="ECO:0007669"/>
    <property type="project" value="UniProtKB-UniRule"/>
</dbReference>
<dbReference type="PANTHER" id="PTHR20941:SF1">
    <property type="entry name" value="FOLIC ACID SYNTHESIS PROTEIN FOL1"/>
    <property type="match status" value="1"/>
</dbReference>
<dbReference type="SUPFAM" id="SSF51717">
    <property type="entry name" value="Dihydropteroate synthetase-like"/>
    <property type="match status" value="1"/>
</dbReference>
<dbReference type="SMART" id="SM00905">
    <property type="entry name" value="FolB"/>
    <property type="match status" value="2"/>
</dbReference>
<evidence type="ECO:0000256" key="16">
    <source>
        <dbReference type="PIRNR" id="PIRNR000741"/>
    </source>
</evidence>
<evidence type="ECO:0000256" key="9">
    <source>
        <dbReference type="ARBA" id="ARBA00022723"/>
    </source>
</evidence>
<comment type="catalytic activity">
    <reaction evidence="2">
        <text>6-hydroxymethyl-7,8-dihydropterin + ATP = (7,8-dihydropterin-6-yl)methyl diphosphate + AMP + H(+)</text>
        <dbReference type="Rhea" id="RHEA:11412"/>
        <dbReference type="ChEBI" id="CHEBI:15378"/>
        <dbReference type="ChEBI" id="CHEBI:30616"/>
        <dbReference type="ChEBI" id="CHEBI:44841"/>
        <dbReference type="ChEBI" id="CHEBI:72950"/>
        <dbReference type="ChEBI" id="CHEBI:456215"/>
        <dbReference type="EC" id="2.7.6.3"/>
    </reaction>
</comment>
<comment type="function">
    <text evidence="16">Catalyzes three sequential steps of tetrahydrofolate biosynthesis.</text>
</comment>
<dbReference type="FunFam" id="3.20.20.20:FF:000014">
    <property type="entry name" value="Folic acid synthesis protein fol1"/>
    <property type="match status" value="1"/>
</dbReference>
<dbReference type="CDD" id="cd00483">
    <property type="entry name" value="HPPK"/>
    <property type="match status" value="1"/>
</dbReference>
<protein>
    <recommendedName>
        <fullName evidence="16">Folic acid synthesis protein fol1</fullName>
    </recommendedName>
</protein>
<keyword evidence="8 16" id="KW-0808">Transferase</keyword>
<dbReference type="STRING" id="294747.C5MH01"/>
<evidence type="ECO:0000256" key="10">
    <source>
        <dbReference type="ARBA" id="ARBA00022741"/>
    </source>
</evidence>
<dbReference type="eggNOG" id="KOG2544">
    <property type="taxonomic scope" value="Eukaryota"/>
</dbReference>
<evidence type="ECO:0000256" key="4">
    <source>
        <dbReference type="ARBA" id="ARBA00004763"/>
    </source>
</evidence>